<reference evidence="1" key="2">
    <citation type="submission" date="2020-06" db="EMBL/GenBank/DDBJ databases">
        <title>Helianthus annuus Genome sequencing and assembly Release 2.</title>
        <authorList>
            <person name="Gouzy J."/>
            <person name="Langlade N."/>
            <person name="Munos S."/>
        </authorList>
    </citation>
    <scope>NUCLEOTIDE SEQUENCE</scope>
    <source>
        <tissue evidence="1">Leaves</tissue>
    </source>
</reference>
<name>A0A9K3J0T5_HELAN</name>
<proteinExistence type="predicted"/>
<dbReference type="AlphaFoldDB" id="A0A9K3J0T5"/>
<reference evidence="1" key="1">
    <citation type="journal article" date="2017" name="Nature">
        <title>The sunflower genome provides insights into oil metabolism, flowering and Asterid evolution.</title>
        <authorList>
            <person name="Badouin H."/>
            <person name="Gouzy J."/>
            <person name="Grassa C.J."/>
            <person name="Murat F."/>
            <person name="Staton S.E."/>
            <person name="Cottret L."/>
            <person name="Lelandais-Briere C."/>
            <person name="Owens G.L."/>
            <person name="Carrere S."/>
            <person name="Mayjonade B."/>
            <person name="Legrand L."/>
            <person name="Gill N."/>
            <person name="Kane N.C."/>
            <person name="Bowers J.E."/>
            <person name="Hubner S."/>
            <person name="Bellec A."/>
            <person name="Berard A."/>
            <person name="Berges H."/>
            <person name="Blanchet N."/>
            <person name="Boniface M.C."/>
            <person name="Brunel D."/>
            <person name="Catrice O."/>
            <person name="Chaidir N."/>
            <person name="Claudel C."/>
            <person name="Donnadieu C."/>
            <person name="Faraut T."/>
            <person name="Fievet G."/>
            <person name="Helmstetter N."/>
            <person name="King M."/>
            <person name="Knapp S.J."/>
            <person name="Lai Z."/>
            <person name="Le Paslier M.C."/>
            <person name="Lippi Y."/>
            <person name="Lorenzon L."/>
            <person name="Mandel J.R."/>
            <person name="Marage G."/>
            <person name="Marchand G."/>
            <person name="Marquand E."/>
            <person name="Bret-Mestries E."/>
            <person name="Morien E."/>
            <person name="Nambeesan S."/>
            <person name="Nguyen T."/>
            <person name="Pegot-Espagnet P."/>
            <person name="Pouilly N."/>
            <person name="Raftis F."/>
            <person name="Sallet E."/>
            <person name="Schiex T."/>
            <person name="Thomas J."/>
            <person name="Vandecasteele C."/>
            <person name="Vares D."/>
            <person name="Vear F."/>
            <person name="Vautrin S."/>
            <person name="Crespi M."/>
            <person name="Mangin B."/>
            <person name="Burke J.M."/>
            <person name="Salse J."/>
            <person name="Munos S."/>
            <person name="Vincourt P."/>
            <person name="Rieseberg L.H."/>
            <person name="Langlade N.B."/>
        </authorList>
    </citation>
    <scope>NUCLEOTIDE SEQUENCE</scope>
    <source>
        <tissue evidence="1">Leaves</tissue>
    </source>
</reference>
<sequence>MTHYRTEEIGRSITNQITKALDFKKSYMRKNQTLLTKIIFPKNKTNFSLNDKISAAEPVKRKPYLTLGFKSELKCKKNT</sequence>
<evidence type="ECO:0000313" key="2">
    <source>
        <dbReference type="Proteomes" id="UP000215914"/>
    </source>
</evidence>
<organism evidence="1 2">
    <name type="scientific">Helianthus annuus</name>
    <name type="common">Common sunflower</name>
    <dbReference type="NCBI Taxonomy" id="4232"/>
    <lineage>
        <taxon>Eukaryota</taxon>
        <taxon>Viridiplantae</taxon>
        <taxon>Streptophyta</taxon>
        <taxon>Embryophyta</taxon>
        <taxon>Tracheophyta</taxon>
        <taxon>Spermatophyta</taxon>
        <taxon>Magnoliopsida</taxon>
        <taxon>eudicotyledons</taxon>
        <taxon>Gunneridae</taxon>
        <taxon>Pentapetalae</taxon>
        <taxon>asterids</taxon>
        <taxon>campanulids</taxon>
        <taxon>Asterales</taxon>
        <taxon>Asteraceae</taxon>
        <taxon>Asteroideae</taxon>
        <taxon>Heliantheae alliance</taxon>
        <taxon>Heliantheae</taxon>
        <taxon>Helianthus</taxon>
    </lineage>
</organism>
<keyword evidence="2" id="KW-1185">Reference proteome</keyword>
<dbReference type="Proteomes" id="UP000215914">
    <property type="component" value="Unassembled WGS sequence"/>
</dbReference>
<dbReference type="EMBL" id="MNCJ02000320">
    <property type="protein sequence ID" value="KAF5806221.1"/>
    <property type="molecule type" value="Genomic_DNA"/>
</dbReference>
<dbReference type="Gramene" id="mRNA:HanXRQr2_Chr05g0218801">
    <property type="protein sequence ID" value="CDS:HanXRQr2_Chr05g0218801.1"/>
    <property type="gene ID" value="HanXRQr2_Chr05g0218801"/>
</dbReference>
<protein>
    <submittedName>
        <fullName evidence="1">Uncharacterized protein</fullName>
    </submittedName>
</protein>
<gene>
    <name evidence="1" type="ORF">HanXRQr2_Chr05g0218801</name>
</gene>
<comment type="caution">
    <text evidence="1">The sequence shown here is derived from an EMBL/GenBank/DDBJ whole genome shotgun (WGS) entry which is preliminary data.</text>
</comment>
<accession>A0A9K3J0T5</accession>
<evidence type="ECO:0000313" key="1">
    <source>
        <dbReference type="EMBL" id="KAF5806221.1"/>
    </source>
</evidence>